<evidence type="ECO:0000313" key="2">
    <source>
        <dbReference type="EMBL" id="KAK0608493.1"/>
    </source>
</evidence>
<dbReference type="Proteomes" id="UP001168877">
    <property type="component" value="Unassembled WGS sequence"/>
</dbReference>
<accession>A0AA39TWB7</accession>
<sequence length="247" mass="29243">MRRSSNDFICDGKRLDFSSSDVETIADGVHVVVVVVVVLFYDYFRISLLLQQKIQNLDWTHITFMGTLSRSLLRTLCRSLCTTAGPSHRSNNHKFLDSTSFIGSWESPRTPKEAEKRLAQLRRDYAKQVKETRKGYIHEMELLRLDKLQKDQAKQEAFRVAKEERTRLKAEAAKVRAQERKLAEEEFRQTLLKERAEKLENWRMKEKRREEKKEEKNKLLRRKTSVWIEEEEMEKKILEALIDSSPL</sequence>
<keyword evidence="1" id="KW-0175">Coiled coil</keyword>
<organism evidence="2 3">
    <name type="scientific">Acer saccharum</name>
    <name type="common">Sugar maple</name>
    <dbReference type="NCBI Taxonomy" id="4024"/>
    <lineage>
        <taxon>Eukaryota</taxon>
        <taxon>Viridiplantae</taxon>
        <taxon>Streptophyta</taxon>
        <taxon>Embryophyta</taxon>
        <taxon>Tracheophyta</taxon>
        <taxon>Spermatophyta</taxon>
        <taxon>Magnoliopsida</taxon>
        <taxon>eudicotyledons</taxon>
        <taxon>Gunneridae</taxon>
        <taxon>Pentapetalae</taxon>
        <taxon>rosids</taxon>
        <taxon>malvids</taxon>
        <taxon>Sapindales</taxon>
        <taxon>Sapindaceae</taxon>
        <taxon>Hippocastanoideae</taxon>
        <taxon>Acereae</taxon>
        <taxon>Acer</taxon>
    </lineage>
</organism>
<reference evidence="2" key="1">
    <citation type="journal article" date="2022" name="Plant J.">
        <title>Strategies of tolerance reflected in two North American maple genomes.</title>
        <authorList>
            <person name="McEvoy S.L."/>
            <person name="Sezen U.U."/>
            <person name="Trouern-Trend A."/>
            <person name="McMahon S.M."/>
            <person name="Schaberg P.G."/>
            <person name="Yang J."/>
            <person name="Wegrzyn J.L."/>
            <person name="Swenson N.G."/>
        </authorList>
    </citation>
    <scope>NUCLEOTIDE SEQUENCE</scope>
    <source>
        <strain evidence="2">NS2018</strain>
    </source>
</reference>
<evidence type="ECO:0000313" key="3">
    <source>
        <dbReference type="Proteomes" id="UP001168877"/>
    </source>
</evidence>
<comment type="caution">
    <text evidence="2">The sequence shown here is derived from an EMBL/GenBank/DDBJ whole genome shotgun (WGS) entry which is preliminary data.</text>
</comment>
<gene>
    <name evidence="2" type="ORF">LWI29_031562</name>
</gene>
<keyword evidence="3" id="KW-1185">Reference proteome</keyword>
<proteinExistence type="predicted"/>
<dbReference type="PANTHER" id="PTHR36402">
    <property type="entry name" value="EXPRESSED PROTEIN"/>
    <property type="match status" value="1"/>
</dbReference>
<protein>
    <submittedName>
        <fullName evidence="2">Uncharacterized protein</fullName>
    </submittedName>
</protein>
<dbReference type="AlphaFoldDB" id="A0AA39TWB7"/>
<name>A0AA39TWB7_ACESA</name>
<evidence type="ECO:0000256" key="1">
    <source>
        <dbReference type="SAM" id="Coils"/>
    </source>
</evidence>
<reference evidence="2" key="2">
    <citation type="submission" date="2023-06" db="EMBL/GenBank/DDBJ databases">
        <authorList>
            <person name="Swenson N.G."/>
            <person name="Wegrzyn J.L."/>
            <person name="Mcevoy S.L."/>
        </authorList>
    </citation>
    <scope>NUCLEOTIDE SEQUENCE</scope>
    <source>
        <strain evidence="2">NS2018</strain>
        <tissue evidence="2">Leaf</tissue>
    </source>
</reference>
<dbReference type="PANTHER" id="PTHR36402:SF1">
    <property type="entry name" value="EXPRESSED PROTEIN"/>
    <property type="match status" value="1"/>
</dbReference>
<feature type="coiled-coil region" evidence="1">
    <location>
        <begin position="158"/>
        <end position="223"/>
    </location>
</feature>
<dbReference type="EMBL" id="JAUESC010000001">
    <property type="protein sequence ID" value="KAK0608493.1"/>
    <property type="molecule type" value="Genomic_DNA"/>
</dbReference>